<reference evidence="1" key="1">
    <citation type="submission" date="2020-10" db="EMBL/GenBank/DDBJ databases">
        <authorList>
            <person name="Gilroy R."/>
        </authorList>
    </citation>
    <scope>NUCLEOTIDE SEQUENCE</scope>
    <source>
        <strain evidence="1">CHK186-9395</strain>
    </source>
</reference>
<name>A0A9D1NEP1_9FIRM</name>
<protein>
    <submittedName>
        <fullName evidence="1">Uncharacterized protein</fullName>
    </submittedName>
</protein>
<reference evidence="1" key="2">
    <citation type="journal article" date="2021" name="PeerJ">
        <title>Extensive microbial diversity within the chicken gut microbiome revealed by metagenomics and culture.</title>
        <authorList>
            <person name="Gilroy R."/>
            <person name="Ravi A."/>
            <person name="Getino M."/>
            <person name="Pursley I."/>
            <person name="Horton D.L."/>
            <person name="Alikhan N.F."/>
            <person name="Baker D."/>
            <person name="Gharbi K."/>
            <person name="Hall N."/>
            <person name="Watson M."/>
            <person name="Adriaenssens E.M."/>
            <person name="Foster-Nyarko E."/>
            <person name="Jarju S."/>
            <person name="Secka A."/>
            <person name="Antonio M."/>
            <person name="Oren A."/>
            <person name="Chaudhuri R.R."/>
            <person name="La Ragione R."/>
            <person name="Hildebrand F."/>
            <person name="Pallen M.J."/>
        </authorList>
    </citation>
    <scope>NUCLEOTIDE SEQUENCE</scope>
    <source>
        <strain evidence="1">CHK186-9395</strain>
    </source>
</reference>
<sequence>MKNITLSGDSLANNLLILKKEHTGINYVTFFELVKFSYDVEKYLQKKFDIQARTLFGDVGKAGYIDHINDLIMLKENVDTFEMRKNVRAPLKYEILQALIYAEKKKFKKYKKVDLYR</sequence>
<dbReference type="EMBL" id="DVOJ01000006">
    <property type="protein sequence ID" value="HIV01222.1"/>
    <property type="molecule type" value="Genomic_DNA"/>
</dbReference>
<proteinExistence type="predicted"/>
<organism evidence="1 2">
    <name type="scientific">Candidatus Caccopulliclostridium gallistercoris</name>
    <dbReference type="NCBI Taxonomy" id="2840719"/>
    <lineage>
        <taxon>Bacteria</taxon>
        <taxon>Bacillati</taxon>
        <taxon>Bacillota</taxon>
        <taxon>Clostridia</taxon>
        <taxon>Candidatus Caccopulliclostridium</taxon>
    </lineage>
</organism>
<dbReference type="AlphaFoldDB" id="A0A9D1NEP1"/>
<comment type="caution">
    <text evidence="1">The sequence shown here is derived from an EMBL/GenBank/DDBJ whole genome shotgun (WGS) entry which is preliminary data.</text>
</comment>
<evidence type="ECO:0000313" key="1">
    <source>
        <dbReference type="EMBL" id="HIV01222.1"/>
    </source>
</evidence>
<evidence type="ECO:0000313" key="2">
    <source>
        <dbReference type="Proteomes" id="UP000886861"/>
    </source>
</evidence>
<accession>A0A9D1NEP1</accession>
<dbReference type="Proteomes" id="UP000886861">
    <property type="component" value="Unassembled WGS sequence"/>
</dbReference>
<gene>
    <name evidence="1" type="ORF">IAA62_01540</name>
</gene>